<evidence type="ECO:0000256" key="5">
    <source>
        <dbReference type="ARBA" id="ARBA00023136"/>
    </source>
</evidence>
<evidence type="ECO:0000313" key="8">
    <source>
        <dbReference type="EMBL" id="KIM43574.1"/>
    </source>
</evidence>
<keyword evidence="3" id="KW-0256">Endoplasmic reticulum</keyword>
<keyword evidence="4 7" id="KW-1133">Transmembrane helix</keyword>
<evidence type="ECO:0000256" key="7">
    <source>
        <dbReference type="SAM" id="Phobius"/>
    </source>
</evidence>
<evidence type="ECO:0000256" key="4">
    <source>
        <dbReference type="ARBA" id="ARBA00022989"/>
    </source>
</evidence>
<dbReference type="STRING" id="686832.A0A0C3CHD7"/>
<accession>A0A0C3CHD7</accession>
<keyword evidence="5 7" id="KW-0472">Membrane</keyword>
<reference evidence="8 9" key="1">
    <citation type="submission" date="2014-04" db="EMBL/GenBank/DDBJ databases">
        <authorList>
            <consortium name="DOE Joint Genome Institute"/>
            <person name="Kuo A."/>
            <person name="Gay G."/>
            <person name="Dore J."/>
            <person name="Kohler A."/>
            <person name="Nagy L.G."/>
            <person name="Floudas D."/>
            <person name="Copeland A."/>
            <person name="Barry K.W."/>
            <person name="Cichocki N."/>
            <person name="Veneault-Fourrey C."/>
            <person name="LaButti K."/>
            <person name="Lindquist E.A."/>
            <person name="Lipzen A."/>
            <person name="Lundell T."/>
            <person name="Morin E."/>
            <person name="Murat C."/>
            <person name="Sun H."/>
            <person name="Tunlid A."/>
            <person name="Henrissat B."/>
            <person name="Grigoriev I.V."/>
            <person name="Hibbett D.S."/>
            <person name="Martin F."/>
            <person name="Nordberg H.P."/>
            <person name="Cantor M.N."/>
            <person name="Hua S.X."/>
        </authorList>
    </citation>
    <scope>NUCLEOTIDE SEQUENCE [LARGE SCALE GENOMIC DNA]</scope>
    <source>
        <strain evidence="9">h7</strain>
    </source>
</reference>
<protein>
    <submittedName>
        <fullName evidence="8">Uncharacterized protein</fullName>
    </submittedName>
</protein>
<evidence type="ECO:0000256" key="2">
    <source>
        <dbReference type="ARBA" id="ARBA00022692"/>
    </source>
</evidence>
<dbReference type="EMBL" id="KN831775">
    <property type="protein sequence ID" value="KIM43574.1"/>
    <property type="molecule type" value="Genomic_DNA"/>
</dbReference>
<evidence type="ECO:0000256" key="1">
    <source>
        <dbReference type="ARBA" id="ARBA00004477"/>
    </source>
</evidence>
<feature type="region of interest" description="Disordered" evidence="6">
    <location>
        <begin position="1"/>
        <end position="21"/>
    </location>
</feature>
<evidence type="ECO:0000313" key="9">
    <source>
        <dbReference type="Proteomes" id="UP000053424"/>
    </source>
</evidence>
<comment type="subcellular location">
    <subcellularLocation>
        <location evidence="1">Endoplasmic reticulum membrane</location>
        <topology evidence="1">Multi-pass membrane protein</topology>
    </subcellularLocation>
</comment>
<sequence>MPYARVPGKLPPPRPDFSFTKRPKTKTREFFWRWRIWVEATFALTVYEPWEKVVVLTIFAILFVAMLTLMVNYLPRQLVFMRRRTMYYLWGEDWEERALWSYLVANDRGIDVKEIS</sequence>
<dbReference type="HOGENOM" id="CLU_122021_2_1_1"/>
<proteinExistence type="predicted"/>
<name>A0A0C3CHD7_HEBCY</name>
<dbReference type="OrthoDB" id="202672at2759"/>
<keyword evidence="9" id="KW-1185">Reference proteome</keyword>
<dbReference type="Pfam" id="PF11779">
    <property type="entry name" value="SPT_ssu-like"/>
    <property type="match status" value="1"/>
</dbReference>
<dbReference type="AlphaFoldDB" id="A0A0C3CHD7"/>
<gene>
    <name evidence="8" type="ORF">M413DRAFT_443500</name>
</gene>
<organism evidence="8 9">
    <name type="scientific">Hebeloma cylindrosporum</name>
    <dbReference type="NCBI Taxonomy" id="76867"/>
    <lineage>
        <taxon>Eukaryota</taxon>
        <taxon>Fungi</taxon>
        <taxon>Dikarya</taxon>
        <taxon>Basidiomycota</taxon>
        <taxon>Agaricomycotina</taxon>
        <taxon>Agaricomycetes</taxon>
        <taxon>Agaricomycetidae</taxon>
        <taxon>Agaricales</taxon>
        <taxon>Agaricineae</taxon>
        <taxon>Hymenogastraceae</taxon>
        <taxon>Hebeloma</taxon>
    </lineage>
</organism>
<keyword evidence="2 7" id="KW-0812">Transmembrane</keyword>
<reference evidence="9" key="2">
    <citation type="submission" date="2015-01" db="EMBL/GenBank/DDBJ databases">
        <title>Evolutionary Origins and Diversification of the Mycorrhizal Mutualists.</title>
        <authorList>
            <consortium name="DOE Joint Genome Institute"/>
            <consortium name="Mycorrhizal Genomics Consortium"/>
            <person name="Kohler A."/>
            <person name="Kuo A."/>
            <person name="Nagy L.G."/>
            <person name="Floudas D."/>
            <person name="Copeland A."/>
            <person name="Barry K.W."/>
            <person name="Cichocki N."/>
            <person name="Veneault-Fourrey C."/>
            <person name="LaButti K."/>
            <person name="Lindquist E.A."/>
            <person name="Lipzen A."/>
            <person name="Lundell T."/>
            <person name="Morin E."/>
            <person name="Murat C."/>
            <person name="Riley R."/>
            <person name="Ohm R."/>
            <person name="Sun H."/>
            <person name="Tunlid A."/>
            <person name="Henrissat B."/>
            <person name="Grigoriev I.V."/>
            <person name="Hibbett D.S."/>
            <person name="Martin F."/>
        </authorList>
    </citation>
    <scope>NUCLEOTIDE SEQUENCE [LARGE SCALE GENOMIC DNA]</scope>
    <source>
        <strain evidence="9">h7</strain>
    </source>
</reference>
<evidence type="ECO:0000256" key="3">
    <source>
        <dbReference type="ARBA" id="ARBA00022824"/>
    </source>
</evidence>
<dbReference type="InterPro" id="IPR024512">
    <property type="entry name" value="Ser_palmitoyltrfase_ssu-like"/>
</dbReference>
<evidence type="ECO:0000256" key="6">
    <source>
        <dbReference type="SAM" id="MobiDB-lite"/>
    </source>
</evidence>
<dbReference type="GO" id="GO:0005789">
    <property type="term" value="C:endoplasmic reticulum membrane"/>
    <property type="evidence" value="ECO:0007669"/>
    <property type="project" value="UniProtKB-SubCell"/>
</dbReference>
<dbReference type="Proteomes" id="UP000053424">
    <property type="component" value="Unassembled WGS sequence"/>
</dbReference>
<feature type="transmembrane region" description="Helical" evidence="7">
    <location>
        <begin position="53"/>
        <end position="74"/>
    </location>
</feature>